<dbReference type="InterPro" id="IPR054156">
    <property type="entry name" value="YxaF_TetR_C"/>
</dbReference>
<dbReference type="InterPro" id="IPR001647">
    <property type="entry name" value="HTH_TetR"/>
</dbReference>
<keyword evidence="7" id="KW-1185">Reference proteome</keyword>
<dbReference type="PANTHER" id="PTHR47506">
    <property type="entry name" value="TRANSCRIPTIONAL REGULATORY PROTEIN"/>
    <property type="match status" value="1"/>
</dbReference>
<dbReference type="Proteomes" id="UP000308705">
    <property type="component" value="Unassembled WGS sequence"/>
</dbReference>
<evidence type="ECO:0000256" key="1">
    <source>
        <dbReference type="ARBA" id="ARBA00023015"/>
    </source>
</evidence>
<name>A0A4U3M9Q2_9ACTN</name>
<dbReference type="PROSITE" id="PS01081">
    <property type="entry name" value="HTH_TETR_1"/>
    <property type="match status" value="1"/>
</dbReference>
<dbReference type="PROSITE" id="PS50977">
    <property type="entry name" value="HTH_TETR_2"/>
    <property type="match status" value="1"/>
</dbReference>
<dbReference type="SUPFAM" id="SSF48498">
    <property type="entry name" value="Tetracyclin repressor-like, C-terminal domain"/>
    <property type="match status" value="1"/>
</dbReference>
<protein>
    <submittedName>
        <fullName evidence="6">TetR/AcrR family transcriptional regulator</fullName>
    </submittedName>
</protein>
<evidence type="ECO:0000256" key="2">
    <source>
        <dbReference type="ARBA" id="ARBA00023125"/>
    </source>
</evidence>
<evidence type="ECO:0000313" key="7">
    <source>
        <dbReference type="Proteomes" id="UP000308705"/>
    </source>
</evidence>
<evidence type="ECO:0000256" key="4">
    <source>
        <dbReference type="PROSITE-ProRule" id="PRU00335"/>
    </source>
</evidence>
<dbReference type="RefSeq" id="WP_137249369.1">
    <property type="nucleotide sequence ID" value="NZ_SZQA01000025.1"/>
</dbReference>
<gene>
    <name evidence="6" type="ORF">FDA94_24200</name>
</gene>
<dbReference type="Pfam" id="PF21993">
    <property type="entry name" value="TetR_C_13_2"/>
    <property type="match status" value="1"/>
</dbReference>
<dbReference type="InterPro" id="IPR009057">
    <property type="entry name" value="Homeodomain-like_sf"/>
</dbReference>
<dbReference type="Pfam" id="PF00440">
    <property type="entry name" value="TetR_N"/>
    <property type="match status" value="1"/>
</dbReference>
<dbReference type="AlphaFoldDB" id="A0A4U3M9Q2"/>
<feature type="DNA-binding region" description="H-T-H motif" evidence="4">
    <location>
        <begin position="29"/>
        <end position="48"/>
    </location>
</feature>
<dbReference type="Gene3D" id="1.10.357.10">
    <property type="entry name" value="Tetracycline Repressor, domain 2"/>
    <property type="match status" value="1"/>
</dbReference>
<dbReference type="OrthoDB" id="9805134at2"/>
<dbReference type="EMBL" id="SZQA01000025">
    <property type="protein sequence ID" value="TKK85745.1"/>
    <property type="molecule type" value="Genomic_DNA"/>
</dbReference>
<dbReference type="Gene3D" id="1.10.10.60">
    <property type="entry name" value="Homeodomain-like"/>
    <property type="match status" value="1"/>
</dbReference>
<dbReference type="InterPro" id="IPR023772">
    <property type="entry name" value="DNA-bd_HTH_TetR-type_CS"/>
</dbReference>
<dbReference type="GO" id="GO:0003677">
    <property type="term" value="F:DNA binding"/>
    <property type="evidence" value="ECO:0007669"/>
    <property type="project" value="UniProtKB-UniRule"/>
</dbReference>
<dbReference type="PANTHER" id="PTHR47506:SF1">
    <property type="entry name" value="HTH-TYPE TRANSCRIPTIONAL REGULATOR YJDC"/>
    <property type="match status" value="1"/>
</dbReference>
<comment type="caution">
    <text evidence="6">The sequence shown here is derived from an EMBL/GenBank/DDBJ whole genome shotgun (WGS) entry which is preliminary data.</text>
</comment>
<dbReference type="InterPro" id="IPR036271">
    <property type="entry name" value="Tet_transcr_reg_TetR-rel_C_sf"/>
</dbReference>
<sequence>MARAREFDTEAAVEAAMWAFRRTGFEGTSIQDLVEATGVGRGSLYAAFGSKEGLYLAAVDRYRDRYALPLIEELRRGLPVRDLVHGILLDLVDEIAADGNRHACLMVSAAVERAPHDPEVRVRIRATTASLEDAFADLIGAQGLSGDRDPRDLARFLMTTIHGMRVMAAINPDRAALTAIAEVALGCLA</sequence>
<keyword evidence="2 4" id="KW-0238">DNA-binding</keyword>
<accession>A0A4U3M9Q2</accession>
<evidence type="ECO:0000256" key="3">
    <source>
        <dbReference type="ARBA" id="ARBA00023163"/>
    </source>
</evidence>
<dbReference type="SUPFAM" id="SSF46689">
    <property type="entry name" value="Homeodomain-like"/>
    <property type="match status" value="1"/>
</dbReference>
<feature type="domain" description="HTH tetR-type" evidence="5">
    <location>
        <begin position="6"/>
        <end position="66"/>
    </location>
</feature>
<organism evidence="6 7">
    <name type="scientific">Herbidospora galbida</name>
    <dbReference type="NCBI Taxonomy" id="2575442"/>
    <lineage>
        <taxon>Bacteria</taxon>
        <taxon>Bacillati</taxon>
        <taxon>Actinomycetota</taxon>
        <taxon>Actinomycetes</taxon>
        <taxon>Streptosporangiales</taxon>
        <taxon>Streptosporangiaceae</taxon>
        <taxon>Herbidospora</taxon>
    </lineage>
</organism>
<keyword evidence="3" id="KW-0804">Transcription</keyword>
<evidence type="ECO:0000313" key="6">
    <source>
        <dbReference type="EMBL" id="TKK85745.1"/>
    </source>
</evidence>
<evidence type="ECO:0000259" key="5">
    <source>
        <dbReference type="PROSITE" id="PS50977"/>
    </source>
</evidence>
<proteinExistence type="predicted"/>
<reference evidence="6 7" key="1">
    <citation type="submission" date="2019-04" db="EMBL/GenBank/DDBJ databases">
        <title>Herbidospora sp. NEAU-GS14.nov., a novel actinomycete isolated from soil.</title>
        <authorList>
            <person name="Han L."/>
        </authorList>
    </citation>
    <scope>NUCLEOTIDE SEQUENCE [LARGE SCALE GENOMIC DNA]</scope>
    <source>
        <strain evidence="6 7">NEAU-GS14</strain>
    </source>
</reference>
<keyword evidence="1" id="KW-0805">Transcription regulation</keyword>